<keyword evidence="10 11" id="KW-0998">Cell outer membrane</keyword>
<evidence type="ECO:0000256" key="9">
    <source>
        <dbReference type="ARBA" id="ARBA00023136"/>
    </source>
</evidence>
<evidence type="ECO:0000256" key="10">
    <source>
        <dbReference type="ARBA" id="ARBA00023237"/>
    </source>
</evidence>
<dbReference type="InterPro" id="IPR010101">
    <property type="entry name" value="B12_transptr_BtuB"/>
</dbReference>
<dbReference type="STRING" id="1219065.VPR01S_25_00780"/>
<evidence type="ECO:0000313" key="17">
    <source>
        <dbReference type="EMBL" id="GAD69234.1"/>
    </source>
</evidence>
<feature type="short sequence motif" description="TonB box" evidence="11">
    <location>
        <begin position="30"/>
        <end position="37"/>
    </location>
</feature>
<evidence type="ECO:0000256" key="14">
    <source>
        <dbReference type="PROSITE-ProRule" id="PRU10144"/>
    </source>
</evidence>
<dbReference type="InterPro" id="IPR010916">
    <property type="entry name" value="TonB_box_CS"/>
</dbReference>
<reference evidence="17 18" key="1">
    <citation type="submission" date="2013-09" db="EMBL/GenBank/DDBJ databases">
        <title>Whole genome shotgun sequence of Vibrio proteolyticus NBRC 13287.</title>
        <authorList>
            <person name="Isaki S."/>
            <person name="Hosoyama A."/>
            <person name="Numata M."/>
            <person name="Hashimoto M."/>
            <person name="Hosoyama Y."/>
            <person name="Tsuchikane K."/>
            <person name="Noguchi M."/>
            <person name="Hirakata S."/>
            <person name="Ichikawa N."/>
            <person name="Ohji S."/>
            <person name="Yamazoe A."/>
            <person name="Fujita N."/>
        </authorList>
    </citation>
    <scope>NUCLEOTIDE SEQUENCE [LARGE SCALE GENOMIC DNA]</scope>
    <source>
        <strain evidence="17 18">NBRC 13287</strain>
    </source>
</reference>
<evidence type="ECO:0000256" key="8">
    <source>
        <dbReference type="ARBA" id="ARBA00023114"/>
    </source>
</evidence>
<dbReference type="Pfam" id="PF00593">
    <property type="entry name" value="TonB_dep_Rec_b-barrel"/>
    <property type="match status" value="1"/>
</dbReference>
<dbReference type="EMBL" id="BATJ01000025">
    <property type="protein sequence ID" value="GAD69234.1"/>
    <property type="molecule type" value="Genomic_DNA"/>
</dbReference>
<evidence type="ECO:0000256" key="13">
    <source>
        <dbReference type="PROSITE-ProRule" id="PRU10143"/>
    </source>
</evidence>
<sequence precursor="true">MNKSFLAVTVASLLTHASISVAQETASHTDTLVVTANRFEQNSQSLTAQVEVVTRQDIERIQAKSLTDVFRRLTGIQISQNGGRGQNASIFVRGANSDQVLVLIDGIRFARAAKGSIDFSQLPINFVERIEYVRGARASVYGSEAIGGVINIITLANSQTNQSTKVAAGLGSLDYQELSATTGVQVGENGHLNAALGYDSDKGYNVHPIAGLNDGDRHGFKSRNGLVGYSHQLTPEWKAFANLRAFDNVSQYDGSYIYQSFSSYDRKEAEVDNIAAAAGVEFQRAALASQLSFNWQNQEEWNYSKASGKNGVGSTRDEMEQFNLQWNAQYQLTEALTLAGGIDWRDESLDEKSNHRQHQRDNWAYYGVLAADFDRLFGEVSARLDDNEQFGSESTYNLGAGYHFADFLTVKASYGTSFKAPNLYQLYSFYGDDNLDPESAKSAELTFSGLVSGVFWSVTGYDTRIDDLIEYNLVTSKYYNIDGKSKLRGVELVTEFDTGIISHQLSADFKDPENSQGEQLLRRAKKVFKYNATASFEDVDVSLGYQYVGTRPDYDNVELDAYNLFDLSANFFVTEHLTLNARVDNLFDEDYETAAGYPSPERAYYLNASYEF</sequence>
<dbReference type="CDD" id="cd01347">
    <property type="entry name" value="ligand_gated_channel"/>
    <property type="match status" value="1"/>
</dbReference>
<protein>
    <recommendedName>
        <fullName evidence="11">Vitamin B12 transporter BtuB</fullName>
    </recommendedName>
    <alternativeName>
        <fullName evidence="11">Cobalamin receptor</fullName>
    </alternativeName>
    <alternativeName>
        <fullName evidence="11">Outer membrane cobalamin translocator</fullName>
    </alternativeName>
</protein>
<dbReference type="SUPFAM" id="SSF56935">
    <property type="entry name" value="Porins"/>
    <property type="match status" value="1"/>
</dbReference>
<dbReference type="GO" id="GO:0006811">
    <property type="term" value="P:monoatomic ion transport"/>
    <property type="evidence" value="ECO:0007669"/>
    <property type="project" value="UniProtKB-KW"/>
</dbReference>
<feature type="chain" id="PRO_5009021728" description="Vitamin B12 transporter BtuB" evidence="11">
    <location>
        <begin position="23"/>
        <end position="612"/>
    </location>
</feature>
<dbReference type="Gene3D" id="2.170.130.10">
    <property type="entry name" value="TonB-dependent receptor, plug domain"/>
    <property type="match status" value="1"/>
</dbReference>
<comment type="subcellular location">
    <subcellularLocation>
        <location evidence="1 11 12">Cell outer membrane</location>
        <topology evidence="1 11 12">Multi-pass membrane protein</topology>
    </subcellularLocation>
</comment>
<dbReference type="GO" id="GO:0009279">
    <property type="term" value="C:cell outer membrane"/>
    <property type="evidence" value="ECO:0007669"/>
    <property type="project" value="UniProtKB-SubCell"/>
</dbReference>
<dbReference type="InterPro" id="IPR036942">
    <property type="entry name" value="Beta-barrel_TonB_sf"/>
</dbReference>
<dbReference type="InterPro" id="IPR039426">
    <property type="entry name" value="TonB-dep_rcpt-like"/>
</dbReference>
<dbReference type="PROSITE" id="PS00430">
    <property type="entry name" value="TONB_DEPENDENT_REC_1"/>
    <property type="match status" value="1"/>
</dbReference>
<evidence type="ECO:0000256" key="3">
    <source>
        <dbReference type="ARBA" id="ARBA00022452"/>
    </source>
</evidence>
<organism evidence="17 18">
    <name type="scientific">Vibrio proteolyticus NBRC 13287</name>
    <dbReference type="NCBI Taxonomy" id="1219065"/>
    <lineage>
        <taxon>Bacteria</taxon>
        <taxon>Pseudomonadati</taxon>
        <taxon>Pseudomonadota</taxon>
        <taxon>Gammaproteobacteria</taxon>
        <taxon>Vibrionales</taxon>
        <taxon>Vibrionaceae</taxon>
        <taxon>Vibrio</taxon>
    </lineage>
</organism>
<dbReference type="Gene3D" id="2.40.170.20">
    <property type="entry name" value="TonB-dependent receptor, beta-barrel domain"/>
    <property type="match status" value="1"/>
</dbReference>
<feature type="short sequence motif" description="TonB C-terminal box" evidence="11 14">
    <location>
        <begin position="595"/>
        <end position="612"/>
    </location>
</feature>
<evidence type="ECO:0000256" key="1">
    <source>
        <dbReference type="ARBA" id="ARBA00004571"/>
    </source>
</evidence>
<name>U3BHV2_VIBPR</name>
<evidence type="ECO:0000259" key="15">
    <source>
        <dbReference type="Pfam" id="PF00593"/>
    </source>
</evidence>
<dbReference type="PANTHER" id="PTHR30069:SF53">
    <property type="entry name" value="COLICIN I RECEPTOR-RELATED"/>
    <property type="match status" value="1"/>
</dbReference>
<dbReference type="HAMAP" id="MF_01531">
    <property type="entry name" value="BtuB"/>
    <property type="match status" value="1"/>
</dbReference>
<evidence type="ECO:0000256" key="4">
    <source>
        <dbReference type="ARBA" id="ARBA00022692"/>
    </source>
</evidence>
<keyword evidence="4 11" id="KW-0812">Transmembrane</keyword>
<keyword evidence="5 11" id="KW-0732">Signal</keyword>
<gene>
    <name evidence="11 17" type="primary">btuB</name>
    <name evidence="17" type="ORF">VPR01S_25_00780</name>
</gene>
<dbReference type="GO" id="GO:0046930">
    <property type="term" value="C:pore complex"/>
    <property type="evidence" value="ECO:0007669"/>
    <property type="project" value="UniProtKB-KW"/>
</dbReference>
<dbReference type="InterPro" id="IPR037066">
    <property type="entry name" value="Plug_dom_sf"/>
</dbReference>
<feature type="short sequence motif" description="TonB box" evidence="13">
    <location>
        <begin position="31"/>
        <end position="37"/>
    </location>
</feature>
<dbReference type="RefSeq" id="WP_021707202.1">
    <property type="nucleotide sequence ID" value="NZ_BATJ01000025.1"/>
</dbReference>
<dbReference type="InterPro" id="IPR010917">
    <property type="entry name" value="TonB_rcpt_CS"/>
</dbReference>
<keyword evidence="2 11" id="KW-0813">Transport</keyword>
<keyword evidence="9 11" id="KW-0472">Membrane</keyword>
<evidence type="ECO:0000313" key="18">
    <source>
        <dbReference type="Proteomes" id="UP000016570"/>
    </source>
</evidence>
<evidence type="ECO:0000256" key="2">
    <source>
        <dbReference type="ARBA" id="ARBA00022448"/>
    </source>
</evidence>
<dbReference type="InterPro" id="IPR012910">
    <property type="entry name" value="Plug_dom"/>
</dbReference>
<feature type="domain" description="TonB-dependent receptor plug" evidence="16">
    <location>
        <begin position="44"/>
        <end position="149"/>
    </location>
</feature>
<comment type="similarity">
    <text evidence="11">Belongs to the TonB-dependent receptor family. BtuB (TC 1.B.14.3.1) subfamily.</text>
</comment>
<evidence type="ECO:0000256" key="12">
    <source>
        <dbReference type="PROSITE-ProRule" id="PRU01360"/>
    </source>
</evidence>
<evidence type="ECO:0000259" key="16">
    <source>
        <dbReference type="Pfam" id="PF07715"/>
    </source>
</evidence>
<keyword evidence="18" id="KW-1185">Reference proteome</keyword>
<keyword evidence="6 11" id="KW-0406">Ion transport</keyword>
<dbReference type="AlphaFoldDB" id="U3BHV2"/>
<feature type="signal peptide" evidence="11">
    <location>
        <begin position="1"/>
        <end position="22"/>
    </location>
</feature>
<evidence type="ECO:0000256" key="5">
    <source>
        <dbReference type="ARBA" id="ARBA00022729"/>
    </source>
</evidence>
<comment type="function">
    <text evidence="11">Involved in the active translocation of vitamin B12 (cyanocobalamin) across the outer membrane to the periplasmic space. It derives its energy for transport by interacting with the trans-periplasmic membrane protein TonB.</text>
</comment>
<feature type="domain" description="TonB-dependent receptor-like beta-barrel" evidence="15">
    <location>
        <begin position="217"/>
        <end position="586"/>
    </location>
</feature>
<accession>U3BHV2</accession>
<keyword evidence="7 11" id="KW-0798">TonB box</keyword>
<dbReference type="NCBIfam" id="TIGR01779">
    <property type="entry name" value="TonB-B12"/>
    <property type="match status" value="1"/>
</dbReference>
<evidence type="ECO:0000256" key="7">
    <source>
        <dbReference type="ARBA" id="ARBA00023077"/>
    </source>
</evidence>
<proteinExistence type="inferred from homology"/>
<keyword evidence="8 11" id="KW-0626">Porin</keyword>
<dbReference type="eggNOG" id="COG4206">
    <property type="taxonomic scope" value="Bacteria"/>
</dbReference>
<dbReference type="InterPro" id="IPR000531">
    <property type="entry name" value="Beta-barrel_TonB"/>
</dbReference>
<dbReference type="GO" id="GO:0015420">
    <property type="term" value="F:ABC-type vitamin B12 transporter activity"/>
    <property type="evidence" value="ECO:0007669"/>
    <property type="project" value="InterPro"/>
</dbReference>
<dbReference type="PROSITE" id="PS52016">
    <property type="entry name" value="TONB_DEPENDENT_REC_3"/>
    <property type="match status" value="1"/>
</dbReference>
<evidence type="ECO:0000256" key="6">
    <source>
        <dbReference type="ARBA" id="ARBA00023065"/>
    </source>
</evidence>
<dbReference type="Pfam" id="PF07715">
    <property type="entry name" value="Plug"/>
    <property type="match status" value="1"/>
</dbReference>
<dbReference type="PANTHER" id="PTHR30069">
    <property type="entry name" value="TONB-DEPENDENT OUTER MEMBRANE RECEPTOR"/>
    <property type="match status" value="1"/>
</dbReference>
<dbReference type="GO" id="GO:0015288">
    <property type="term" value="F:porin activity"/>
    <property type="evidence" value="ECO:0007669"/>
    <property type="project" value="UniProtKB-KW"/>
</dbReference>
<dbReference type="PROSITE" id="PS01156">
    <property type="entry name" value="TONB_DEPENDENT_REC_2"/>
    <property type="match status" value="1"/>
</dbReference>
<dbReference type="Proteomes" id="UP000016570">
    <property type="component" value="Unassembled WGS sequence"/>
</dbReference>
<comment type="caution">
    <text evidence="17">The sequence shown here is derived from an EMBL/GenBank/DDBJ whole genome shotgun (WGS) entry which is preliminary data.</text>
</comment>
<evidence type="ECO:0000256" key="11">
    <source>
        <dbReference type="HAMAP-Rule" id="MF_01531"/>
    </source>
</evidence>
<keyword evidence="3 11" id="KW-1134">Transmembrane beta strand</keyword>